<organism evidence="1 2">
    <name type="scientific">Pseudomonas flavocrustae</name>
    <dbReference type="NCBI Taxonomy" id="2991719"/>
    <lineage>
        <taxon>Bacteria</taxon>
        <taxon>Pseudomonadati</taxon>
        <taxon>Pseudomonadota</taxon>
        <taxon>Gammaproteobacteria</taxon>
        <taxon>Pseudomonadales</taxon>
        <taxon>Pseudomonadaceae</taxon>
        <taxon>Pseudomonas</taxon>
    </lineage>
</organism>
<comment type="caution">
    <text evidence="1">The sequence shown here is derived from an EMBL/GenBank/DDBJ whole genome shotgun (WGS) entry which is preliminary data.</text>
</comment>
<gene>
    <name evidence="1" type="ORF">OMP44_14575</name>
</gene>
<evidence type="ECO:0000313" key="2">
    <source>
        <dbReference type="Proteomes" id="UP001157461"/>
    </source>
</evidence>
<name>A0ABT6II40_9PSED</name>
<keyword evidence="2" id="KW-1185">Reference proteome</keyword>
<dbReference type="RefSeq" id="WP_280309179.1">
    <property type="nucleotide sequence ID" value="NZ_JAPDIQ010000006.1"/>
</dbReference>
<protein>
    <submittedName>
        <fullName evidence="1">Uncharacterized protein</fullName>
    </submittedName>
</protein>
<accession>A0ABT6II40</accession>
<dbReference type="Proteomes" id="UP001157461">
    <property type="component" value="Unassembled WGS sequence"/>
</dbReference>
<reference evidence="1 2" key="1">
    <citation type="submission" date="2022-10" db="EMBL/GenBank/DDBJ databases">
        <title>A novel Pseudomonas species, isolated from Passiflora incarnata leaves.</title>
        <authorList>
            <person name="Cueva-Yesquen L.G."/>
            <person name="Fantinatti-Garboggini F."/>
        </authorList>
    </citation>
    <scope>NUCLEOTIDE SEQUENCE [LARGE SCALE GENOMIC DNA]</scope>
    <source>
        <strain evidence="1 2">CBMAI 2609</strain>
    </source>
</reference>
<evidence type="ECO:0000313" key="1">
    <source>
        <dbReference type="EMBL" id="MDH4764119.1"/>
    </source>
</evidence>
<proteinExistence type="predicted"/>
<dbReference type="EMBL" id="JAPDIQ010000006">
    <property type="protein sequence ID" value="MDH4764119.1"/>
    <property type="molecule type" value="Genomic_DNA"/>
</dbReference>
<sequence>MRLQIAPLSGGGVVLSGDYHPDRVAVAKRMQGAFLSASRAWRVPVSPDIVRSNLTLKLGLLEEQFEILDVL</sequence>